<evidence type="ECO:0000256" key="1">
    <source>
        <dbReference type="ARBA" id="ARBA00023015"/>
    </source>
</evidence>
<evidence type="ECO:0000259" key="4">
    <source>
        <dbReference type="PROSITE" id="PS52003"/>
    </source>
</evidence>
<dbReference type="GO" id="GO:0070974">
    <property type="term" value="F:POU domain binding"/>
    <property type="evidence" value="ECO:0007669"/>
    <property type="project" value="InterPro"/>
</dbReference>
<keyword evidence="2" id="KW-0010">Activator</keyword>
<dbReference type="PROSITE" id="PS52003">
    <property type="entry name" value="OCA"/>
    <property type="match status" value="1"/>
</dbReference>
<organism evidence="5 6">
    <name type="scientific">Aldrovandia affinis</name>
    <dbReference type="NCBI Taxonomy" id="143900"/>
    <lineage>
        <taxon>Eukaryota</taxon>
        <taxon>Metazoa</taxon>
        <taxon>Chordata</taxon>
        <taxon>Craniata</taxon>
        <taxon>Vertebrata</taxon>
        <taxon>Euteleostomi</taxon>
        <taxon>Actinopterygii</taxon>
        <taxon>Neopterygii</taxon>
        <taxon>Teleostei</taxon>
        <taxon>Notacanthiformes</taxon>
        <taxon>Halosauridae</taxon>
        <taxon>Aldrovandia</taxon>
    </lineage>
</organism>
<dbReference type="InterPro" id="IPR047571">
    <property type="entry name" value="OCA"/>
</dbReference>
<reference evidence="5" key="1">
    <citation type="journal article" date="2023" name="Science">
        <title>Genome structures resolve the early diversification of teleost fishes.</title>
        <authorList>
            <person name="Parey E."/>
            <person name="Louis A."/>
            <person name="Montfort J."/>
            <person name="Bouchez O."/>
            <person name="Roques C."/>
            <person name="Iampietro C."/>
            <person name="Lluch J."/>
            <person name="Castinel A."/>
            <person name="Donnadieu C."/>
            <person name="Desvignes T."/>
            <person name="Floi Bucao C."/>
            <person name="Jouanno E."/>
            <person name="Wen M."/>
            <person name="Mejri S."/>
            <person name="Dirks R."/>
            <person name="Jansen H."/>
            <person name="Henkel C."/>
            <person name="Chen W.J."/>
            <person name="Zahm M."/>
            <person name="Cabau C."/>
            <person name="Klopp C."/>
            <person name="Thompson A.W."/>
            <person name="Robinson-Rechavi M."/>
            <person name="Braasch I."/>
            <person name="Lecointre G."/>
            <person name="Bobe J."/>
            <person name="Postlethwait J.H."/>
            <person name="Berthelot C."/>
            <person name="Roest Crollius H."/>
            <person name="Guiguen Y."/>
        </authorList>
    </citation>
    <scope>NUCLEOTIDE SEQUENCE</scope>
    <source>
        <strain evidence="5">NC1722</strain>
    </source>
</reference>
<dbReference type="InterPro" id="IPR015389">
    <property type="entry name" value="PD-C2-AF1"/>
</dbReference>
<keyword evidence="1" id="KW-0805">Transcription regulation</keyword>
<protein>
    <recommendedName>
        <fullName evidence="4">OCA domain-containing protein</fullName>
    </recommendedName>
</protein>
<dbReference type="InterPro" id="IPR043265">
    <property type="entry name" value="OCAT2"/>
</dbReference>
<proteinExistence type="predicted"/>
<dbReference type="PANTHER" id="PTHR36689:SF1">
    <property type="entry name" value="POU CLASS 2 HOMEOBOX ASSOCIATING FACTOR 3"/>
    <property type="match status" value="1"/>
</dbReference>
<evidence type="ECO:0000313" key="5">
    <source>
        <dbReference type="EMBL" id="KAJ8397194.1"/>
    </source>
</evidence>
<dbReference type="Pfam" id="PF09310">
    <property type="entry name" value="PD-C2-AF1"/>
    <property type="match status" value="1"/>
</dbReference>
<feature type="domain" description="OCA" evidence="4">
    <location>
        <begin position="5"/>
        <end position="27"/>
    </location>
</feature>
<comment type="caution">
    <text evidence="5">The sequence shown here is derived from an EMBL/GenBank/DDBJ whole genome shotgun (WGS) entry which is preliminary data.</text>
</comment>
<keyword evidence="6" id="KW-1185">Reference proteome</keyword>
<sequence>MPDKPKVYQGVRVKATVKELLQKRRALQAAMKTVTISQSVAIQDVCSQSFPAYHYDVCSGNSMPDNSSFQPRQYTDNVCNIPIETSAFDNQESINMMLPPENFSNNPFPAASSTQHWTRGHFPSNPEYCNHGMAPSSPTDSLNLPSPVDYNSYSLPQSYSSSSSCYSSPTRMDSSYGLIPECCHYPHCSPQRCYCLSHWSLPQDSVTNLEYAPYGTPDSAYTSAAEECYFRRDMSSSELCFL</sequence>
<gene>
    <name evidence="5" type="ORF">AAFF_G00440280</name>
</gene>
<keyword evidence="3" id="KW-0804">Transcription</keyword>
<dbReference type="PANTHER" id="PTHR36689">
    <property type="entry name" value="COLORECTAL CANCER-ASSOCIATED PROTEIN 2"/>
    <property type="match status" value="1"/>
</dbReference>
<dbReference type="Proteomes" id="UP001221898">
    <property type="component" value="Unassembled WGS sequence"/>
</dbReference>
<dbReference type="AlphaFoldDB" id="A0AAD7S774"/>
<evidence type="ECO:0000313" key="6">
    <source>
        <dbReference type="Proteomes" id="UP001221898"/>
    </source>
</evidence>
<evidence type="ECO:0000256" key="3">
    <source>
        <dbReference type="ARBA" id="ARBA00023163"/>
    </source>
</evidence>
<accession>A0AAD7S774</accession>
<evidence type="ECO:0000256" key="2">
    <source>
        <dbReference type="ARBA" id="ARBA00023159"/>
    </source>
</evidence>
<dbReference type="EMBL" id="JAINUG010000099">
    <property type="protein sequence ID" value="KAJ8397194.1"/>
    <property type="molecule type" value="Genomic_DNA"/>
</dbReference>
<name>A0AAD7S774_9TELE</name>
<dbReference type="GO" id="GO:0003677">
    <property type="term" value="F:DNA binding"/>
    <property type="evidence" value="ECO:0007669"/>
    <property type="project" value="InterPro"/>
</dbReference>